<evidence type="ECO:0000256" key="4">
    <source>
        <dbReference type="ARBA" id="ARBA00022692"/>
    </source>
</evidence>
<name>A0A939KA64_9BURK</name>
<dbReference type="GO" id="GO:0005886">
    <property type="term" value="C:plasma membrane"/>
    <property type="evidence" value="ECO:0007669"/>
    <property type="project" value="UniProtKB-SubCell"/>
</dbReference>
<accession>A0A939KA64</accession>
<feature type="transmembrane region" description="Helical" evidence="8">
    <location>
        <begin position="248"/>
        <end position="269"/>
    </location>
</feature>
<feature type="domain" description="NADH:quinone oxidoreductase/Mrp antiporter transmembrane" evidence="9">
    <location>
        <begin position="138"/>
        <end position="367"/>
    </location>
</feature>
<keyword evidence="11" id="KW-1185">Reference proteome</keyword>
<keyword evidence="5 8" id="KW-1133">Transmembrane helix</keyword>
<feature type="transmembrane region" description="Helical" evidence="8">
    <location>
        <begin position="12"/>
        <end position="33"/>
    </location>
</feature>
<dbReference type="AlphaFoldDB" id="A0A939KA64"/>
<feature type="transmembrane region" description="Helical" evidence="8">
    <location>
        <begin position="94"/>
        <end position="114"/>
    </location>
</feature>
<protein>
    <submittedName>
        <fullName evidence="10">Monovalent cation/H+ antiporter subunit D</fullName>
    </submittedName>
</protein>
<comment type="similarity">
    <text evidence="2">Belongs to the CPA3 antiporters (TC 2.A.63) subunit D family.</text>
</comment>
<proteinExistence type="inferred from homology"/>
<feature type="transmembrane region" description="Helical" evidence="8">
    <location>
        <begin position="143"/>
        <end position="161"/>
    </location>
</feature>
<feature type="transmembrane region" description="Helical" evidence="8">
    <location>
        <begin position="502"/>
        <end position="522"/>
    </location>
</feature>
<dbReference type="Pfam" id="PF00361">
    <property type="entry name" value="Proton_antipo_M"/>
    <property type="match status" value="1"/>
</dbReference>
<feature type="transmembrane region" description="Helical" evidence="8">
    <location>
        <begin position="408"/>
        <end position="427"/>
    </location>
</feature>
<dbReference type="Proteomes" id="UP000664731">
    <property type="component" value="Unassembled WGS sequence"/>
</dbReference>
<evidence type="ECO:0000313" key="10">
    <source>
        <dbReference type="EMBL" id="MBO1249555.1"/>
    </source>
</evidence>
<evidence type="ECO:0000256" key="6">
    <source>
        <dbReference type="ARBA" id="ARBA00023136"/>
    </source>
</evidence>
<feature type="transmembrane region" description="Helical" evidence="8">
    <location>
        <begin position="173"/>
        <end position="195"/>
    </location>
</feature>
<feature type="transmembrane region" description="Helical" evidence="8">
    <location>
        <begin position="216"/>
        <end position="236"/>
    </location>
</feature>
<comment type="subcellular location">
    <subcellularLocation>
        <location evidence="1">Cell membrane</location>
        <topology evidence="1">Multi-pass membrane protein</topology>
    </subcellularLocation>
    <subcellularLocation>
        <location evidence="7">Membrane</location>
        <topology evidence="7">Multi-pass membrane protein</topology>
    </subcellularLocation>
</comment>
<evidence type="ECO:0000256" key="2">
    <source>
        <dbReference type="ARBA" id="ARBA00005346"/>
    </source>
</evidence>
<dbReference type="EMBL" id="JAFNME010000011">
    <property type="protein sequence ID" value="MBO1249555.1"/>
    <property type="molecule type" value="Genomic_DNA"/>
</dbReference>
<feature type="transmembrane region" description="Helical" evidence="8">
    <location>
        <begin position="120"/>
        <end position="136"/>
    </location>
</feature>
<comment type="caution">
    <text evidence="10">The sequence shown here is derived from an EMBL/GenBank/DDBJ whole genome shotgun (WGS) entry which is preliminary data.</text>
</comment>
<evidence type="ECO:0000259" key="9">
    <source>
        <dbReference type="Pfam" id="PF00361"/>
    </source>
</evidence>
<evidence type="ECO:0000313" key="11">
    <source>
        <dbReference type="Proteomes" id="UP000664731"/>
    </source>
</evidence>
<reference evidence="10" key="1">
    <citation type="submission" date="2021-03" db="EMBL/GenBank/DDBJ databases">
        <title>Comamonas denitrificans.</title>
        <authorList>
            <person name="Finster K."/>
        </authorList>
    </citation>
    <scope>NUCLEOTIDE SEQUENCE</scope>
    <source>
        <strain evidence="10">MM2021_4</strain>
    </source>
</reference>
<dbReference type="PANTHER" id="PTHR42703">
    <property type="entry name" value="NADH DEHYDROGENASE"/>
    <property type="match status" value="1"/>
</dbReference>
<sequence length="565" mass="60036">MPDLWLWLGTWMPHLMLVPILLPMTTGALMLLLKEEHQRSKIMLSTLSLVLGLVVAIALLHWSSQHPTPGVYLSGNWAAPFGISLVLDRLSALMLVLTYAIALAASVFAMARWYKVGVHFYVLFQFQLMGLAGAFLTGDLFNLFVFFEIMLAASYGLLLHGSGRLRVQAGLHYVAINLVASSLLLIGTSMLYGLTGTLNMADLAQQIPLVVEADRALLHSAAAILATAFLIKAAVWPVNFWLVPGYSAATAPVGALFALMTKVGVYTLLRLWTLMFSSSAGASALFGGQWLMVGGMVTMLVGAIGMLAATRLTYLAGYAAITSSGTLLAATGFGEPALLAGLLYYLPSSTLAVAILFLLADAIDRWRTHGTSQIDLDDEEAPFLSHELLVTDHMNLDDEEQALIGRPIPAAAAFLGLAFLLCTLVVAGLPPLSGFLGKLAMLTALLPLTSAVGSPLLLPTASTWIFFALLIGSGLLALIALTRAGIRHFWAAHERAAPEIRLTEGLAIAALTALVLALTIHAPSALHYTSSTAADLHNPQGYIDAVLQARPIPNPGAAGQEEEAP</sequence>
<keyword evidence="6 8" id="KW-0472">Membrane</keyword>
<feature type="transmembrane region" description="Helical" evidence="8">
    <location>
        <begin position="315"/>
        <end position="334"/>
    </location>
</feature>
<keyword evidence="4 7" id="KW-0812">Transmembrane</keyword>
<dbReference type="InterPro" id="IPR050586">
    <property type="entry name" value="CPA3_Na-H_Antiporter_D"/>
</dbReference>
<keyword evidence="3" id="KW-1003">Cell membrane</keyword>
<feature type="transmembrane region" description="Helical" evidence="8">
    <location>
        <begin position="464"/>
        <end position="481"/>
    </location>
</feature>
<gene>
    <name evidence="10" type="ORF">J1777_06875</name>
</gene>
<organism evidence="10 11">
    <name type="scientific">Comamonas denitrificans</name>
    <dbReference type="NCBI Taxonomy" id="117506"/>
    <lineage>
        <taxon>Bacteria</taxon>
        <taxon>Pseudomonadati</taxon>
        <taxon>Pseudomonadota</taxon>
        <taxon>Betaproteobacteria</taxon>
        <taxon>Burkholderiales</taxon>
        <taxon>Comamonadaceae</taxon>
        <taxon>Comamonas</taxon>
    </lineage>
</organism>
<evidence type="ECO:0000256" key="1">
    <source>
        <dbReference type="ARBA" id="ARBA00004651"/>
    </source>
</evidence>
<dbReference type="NCBIfam" id="NF009309">
    <property type="entry name" value="PRK12666.1"/>
    <property type="match status" value="1"/>
</dbReference>
<evidence type="ECO:0000256" key="8">
    <source>
        <dbReference type="SAM" id="Phobius"/>
    </source>
</evidence>
<dbReference type="InterPro" id="IPR001750">
    <property type="entry name" value="ND/Mrp_TM"/>
</dbReference>
<evidence type="ECO:0000256" key="7">
    <source>
        <dbReference type="RuleBase" id="RU000320"/>
    </source>
</evidence>
<dbReference type="PANTHER" id="PTHR42703:SF1">
    <property type="entry name" value="NA(+)_H(+) ANTIPORTER SUBUNIT D1"/>
    <property type="match status" value="1"/>
</dbReference>
<dbReference type="RefSeq" id="WP_207575072.1">
    <property type="nucleotide sequence ID" value="NZ_JAFNME010000011.1"/>
</dbReference>
<evidence type="ECO:0000256" key="3">
    <source>
        <dbReference type="ARBA" id="ARBA00022475"/>
    </source>
</evidence>
<feature type="transmembrane region" description="Helical" evidence="8">
    <location>
        <begin position="42"/>
        <end position="63"/>
    </location>
</feature>
<feature type="transmembrane region" description="Helical" evidence="8">
    <location>
        <begin position="341"/>
        <end position="360"/>
    </location>
</feature>
<feature type="transmembrane region" description="Helical" evidence="8">
    <location>
        <begin position="290"/>
        <end position="309"/>
    </location>
</feature>
<evidence type="ECO:0000256" key="5">
    <source>
        <dbReference type="ARBA" id="ARBA00022989"/>
    </source>
</evidence>